<dbReference type="PANTHER" id="PTHR33499">
    <property type="entry name" value="OS12G0282400 PROTEIN-RELATED"/>
    <property type="match status" value="1"/>
</dbReference>
<protein>
    <submittedName>
        <fullName evidence="1">Uncharacterized protein</fullName>
    </submittedName>
</protein>
<evidence type="ECO:0000313" key="1">
    <source>
        <dbReference type="EMBL" id="CAI9302822.1"/>
    </source>
</evidence>
<dbReference type="EMBL" id="OX465085">
    <property type="protein sequence ID" value="CAI9302822.1"/>
    <property type="molecule type" value="Genomic_DNA"/>
</dbReference>
<reference evidence="1" key="1">
    <citation type="submission" date="2023-04" db="EMBL/GenBank/DDBJ databases">
        <authorList>
            <person name="Vijverberg K."/>
            <person name="Xiong W."/>
            <person name="Schranz E."/>
        </authorList>
    </citation>
    <scope>NUCLEOTIDE SEQUENCE</scope>
</reference>
<accession>A0AA36A3K6</accession>
<sequence>MLIYLHAYVTTTTGGSGSRENNQQASLAIEEVVPNQPQRRRRCPNINKKASHILENQPDARITLTRETYTKEFIGDSTLSFATEVGIVMRNFSQMEFHTWEKVAKENKEEMINRLREKIELPQEDKVQMEYVDKQMRRQWKRTQNIFKDYWKKNGGMTDPQLARSKMKPDCRSEEDWGYLCDYWESVKEGNY</sequence>
<gene>
    <name evidence="1" type="ORF">LSALG_LOCUS41290</name>
</gene>
<proteinExistence type="predicted"/>
<organism evidence="1 2">
    <name type="scientific">Lactuca saligna</name>
    <name type="common">Willowleaf lettuce</name>
    <dbReference type="NCBI Taxonomy" id="75948"/>
    <lineage>
        <taxon>Eukaryota</taxon>
        <taxon>Viridiplantae</taxon>
        <taxon>Streptophyta</taxon>
        <taxon>Embryophyta</taxon>
        <taxon>Tracheophyta</taxon>
        <taxon>Spermatophyta</taxon>
        <taxon>Magnoliopsida</taxon>
        <taxon>eudicotyledons</taxon>
        <taxon>Gunneridae</taxon>
        <taxon>Pentapetalae</taxon>
        <taxon>asterids</taxon>
        <taxon>campanulids</taxon>
        <taxon>Asterales</taxon>
        <taxon>Asteraceae</taxon>
        <taxon>Cichorioideae</taxon>
        <taxon>Cichorieae</taxon>
        <taxon>Lactucinae</taxon>
        <taxon>Lactuca</taxon>
    </lineage>
</organism>
<dbReference type="AlphaFoldDB" id="A0AA36A3K6"/>
<evidence type="ECO:0000313" key="2">
    <source>
        <dbReference type="Proteomes" id="UP001177003"/>
    </source>
</evidence>
<dbReference type="Proteomes" id="UP001177003">
    <property type="component" value="Chromosome 9"/>
</dbReference>
<name>A0AA36A3K6_LACSI</name>
<dbReference type="PANTHER" id="PTHR33499:SF38">
    <property type="match status" value="1"/>
</dbReference>
<keyword evidence="2" id="KW-1185">Reference proteome</keyword>